<keyword evidence="5 8" id="KW-0812">Transmembrane</keyword>
<evidence type="ECO:0000256" key="2">
    <source>
        <dbReference type="ARBA" id="ARBA00008537"/>
    </source>
</evidence>
<feature type="transmembrane region" description="Helical" evidence="8">
    <location>
        <begin position="209"/>
        <end position="229"/>
    </location>
</feature>
<dbReference type="InterPro" id="IPR036259">
    <property type="entry name" value="MFS_trans_sf"/>
</dbReference>
<dbReference type="Gene3D" id="1.20.1250.20">
    <property type="entry name" value="MFS general substrate transporter like domains"/>
    <property type="match status" value="1"/>
</dbReference>
<accession>A0A1M5XP70</accession>
<evidence type="ECO:0000259" key="9">
    <source>
        <dbReference type="PROSITE" id="PS50850"/>
    </source>
</evidence>
<keyword evidence="7 8" id="KW-0472">Membrane</keyword>
<name>A0A1M5XP70_9FIRM</name>
<evidence type="ECO:0000313" key="11">
    <source>
        <dbReference type="Proteomes" id="UP000183995"/>
    </source>
</evidence>
<evidence type="ECO:0000256" key="5">
    <source>
        <dbReference type="ARBA" id="ARBA00022692"/>
    </source>
</evidence>
<dbReference type="InterPro" id="IPR020846">
    <property type="entry name" value="MFS_dom"/>
</dbReference>
<feature type="domain" description="Major facilitator superfamily (MFS) profile" evidence="9">
    <location>
        <begin position="23"/>
        <end position="471"/>
    </location>
</feature>
<dbReference type="PANTHER" id="PTHR42718">
    <property type="entry name" value="MAJOR FACILITATOR SUPERFAMILY MULTIDRUG TRANSPORTER MFSC"/>
    <property type="match status" value="1"/>
</dbReference>
<dbReference type="SUPFAM" id="SSF103473">
    <property type="entry name" value="MFS general substrate transporter"/>
    <property type="match status" value="1"/>
</dbReference>
<evidence type="ECO:0000256" key="1">
    <source>
        <dbReference type="ARBA" id="ARBA00004651"/>
    </source>
</evidence>
<feature type="transmembrane region" description="Helical" evidence="8">
    <location>
        <begin position="56"/>
        <end position="77"/>
    </location>
</feature>
<feature type="transmembrane region" description="Helical" evidence="8">
    <location>
        <begin position="449"/>
        <end position="468"/>
    </location>
</feature>
<keyword evidence="3" id="KW-0813">Transport</keyword>
<dbReference type="Proteomes" id="UP000183995">
    <property type="component" value="Unassembled WGS sequence"/>
</dbReference>
<dbReference type="RefSeq" id="WP_073078194.1">
    <property type="nucleotide sequence ID" value="NZ_FQXV01000006.1"/>
</dbReference>
<dbReference type="GO" id="GO:0005886">
    <property type="term" value="C:plasma membrane"/>
    <property type="evidence" value="ECO:0007669"/>
    <property type="project" value="UniProtKB-SubCell"/>
</dbReference>
<dbReference type="InterPro" id="IPR011701">
    <property type="entry name" value="MFS"/>
</dbReference>
<keyword evidence="6 8" id="KW-1133">Transmembrane helix</keyword>
<evidence type="ECO:0000256" key="7">
    <source>
        <dbReference type="ARBA" id="ARBA00023136"/>
    </source>
</evidence>
<feature type="transmembrane region" description="Helical" evidence="8">
    <location>
        <begin position="20"/>
        <end position="36"/>
    </location>
</feature>
<feature type="transmembrane region" description="Helical" evidence="8">
    <location>
        <begin position="241"/>
        <end position="261"/>
    </location>
</feature>
<dbReference type="Pfam" id="PF07690">
    <property type="entry name" value="MFS_1"/>
    <property type="match status" value="1"/>
</dbReference>
<comment type="similarity">
    <text evidence="2">Belongs to the major facilitator superfamily. EmrB family.</text>
</comment>
<protein>
    <submittedName>
        <fullName evidence="10">Drug resistance transporter, EmrB/QacA subfamily</fullName>
    </submittedName>
</protein>
<comment type="subcellular location">
    <subcellularLocation>
        <location evidence="1">Cell membrane</location>
        <topology evidence="1">Multi-pass membrane protein</topology>
    </subcellularLocation>
</comment>
<feature type="transmembrane region" description="Helical" evidence="8">
    <location>
        <begin position="150"/>
        <end position="171"/>
    </location>
</feature>
<keyword evidence="11" id="KW-1185">Reference proteome</keyword>
<dbReference type="PROSITE" id="PS50850">
    <property type="entry name" value="MFS"/>
    <property type="match status" value="1"/>
</dbReference>
<evidence type="ECO:0000256" key="6">
    <source>
        <dbReference type="ARBA" id="ARBA00022989"/>
    </source>
</evidence>
<dbReference type="OrthoDB" id="102502at2"/>
<dbReference type="STRING" id="1123282.SAMN02745823_01918"/>
<feature type="transmembrane region" description="Helical" evidence="8">
    <location>
        <begin position="345"/>
        <end position="364"/>
    </location>
</feature>
<evidence type="ECO:0000313" key="10">
    <source>
        <dbReference type="EMBL" id="SHI01625.1"/>
    </source>
</evidence>
<evidence type="ECO:0000256" key="4">
    <source>
        <dbReference type="ARBA" id="ARBA00022475"/>
    </source>
</evidence>
<evidence type="ECO:0000256" key="3">
    <source>
        <dbReference type="ARBA" id="ARBA00022448"/>
    </source>
</evidence>
<feature type="transmembrane region" description="Helical" evidence="8">
    <location>
        <begin position="116"/>
        <end position="138"/>
    </location>
</feature>
<feature type="transmembrane region" description="Helical" evidence="8">
    <location>
        <begin position="312"/>
        <end position="333"/>
    </location>
</feature>
<feature type="transmembrane region" description="Helical" evidence="8">
    <location>
        <begin position="370"/>
        <end position="396"/>
    </location>
</feature>
<dbReference type="GO" id="GO:0022857">
    <property type="term" value="F:transmembrane transporter activity"/>
    <property type="evidence" value="ECO:0007669"/>
    <property type="project" value="InterPro"/>
</dbReference>
<dbReference type="PANTHER" id="PTHR42718:SF9">
    <property type="entry name" value="MAJOR FACILITATOR SUPERFAMILY MULTIDRUG TRANSPORTER MFSC"/>
    <property type="match status" value="1"/>
</dbReference>
<dbReference type="EMBL" id="FQXV01000006">
    <property type="protein sequence ID" value="SHI01625.1"/>
    <property type="molecule type" value="Genomic_DNA"/>
</dbReference>
<feature type="transmembrane region" description="Helical" evidence="8">
    <location>
        <begin position="89"/>
        <end position="110"/>
    </location>
</feature>
<sequence>MADKKLKKQKTTGERLDPAVVRVSVILVLGVLAPLLDSTMINVALKTMALELETTVSVIQWVATGYALAMGIAVPISGWAADRFGGKRVYVFSMLLFFVGSVLSAVSWSIGSLICFRLVQGFGTGLMLTTLTTLIVHISGGKKLGSLMSIISIPSLLGPILGPLLGGLILNGLSWRWTFYINIPICFITLLLTLFLVPKDAGQKGKTRLDIAGILLLSPMFAAFIYGISQVSSHGGFGSPAVLVPVLAGVVLLLAFVVYALRAKKPPVIDLRLFKSRNFSASTVVMFLSGIATNGAMLLLPLYYQQVRGESVLLTGVMMIPQGLGMLLTRSLVGRLTDKTGARGIVLVSLAVTILGTIPFALAGGETSNVLLAAALLVRGAGLGGMAIPVMASVYEGLQREQVPHASIAMRILQTIGGAFGSATLAVIVQHQLTALVPVAASAAFNTAFWWAVGFTLIAAVPALFLPLRKQESPGMAA</sequence>
<feature type="transmembrane region" description="Helical" evidence="8">
    <location>
        <begin position="408"/>
        <end position="429"/>
    </location>
</feature>
<reference evidence="10 11" key="1">
    <citation type="submission" date="2016-11" db="EMBL/GenBank/DDBJ databases">
        <authorList>
            <person name="Jaros S."/>
            <person name="Januszkiewicz K."/>
            <person name="Wedrychowicz H."/>
        </authorList>
    </citation>
    <scope>NUCLEOTIDE SEQUENCE [LARGE SCALE GENOMIC DNA]</scope>
    <source>
        <strain evidence="10 11">DSM 10068</strain>
    </source>
</reference>
<feature type="transmembrane region" description="Helical" evidence="8">
    <location>
        <begin position="177"/>
        <end position="197"/>
    </location>
</feature>
<dbReference type="NCBIfam" id="TIGR00711">
    <property type="entry name" value="efflux_EmrB"/>
    <property type="match status" value="1"/>
</dbReference>
<feature type="transmembrane region" description="Helical" evidence="8">
    <location>
        <begin position="281"/>
        <end position="300"/>
    </location>
</feature>
<dbReference type="AlphaFoldDB" id="A0A1M5XP70"/>
<organism evidence="10 11">
    <name type="scientific">Sporobacter termitidis DSM 10068</name>
    <dbReference type="NCBI Taxonomy" id="1123282"/>
    <lineage>
        <taxon>Bacteria</taxon>
        <taxon>Bacillati</taxon>
        <taxon>Bacillota</taxon>
        <taxon>Clostridia</taxon>
        <taxon>Eubacteriales</taxon>
        <taxon>Oscillospiraceae</taxon>
        <taxon>Sporobacter</taxon>
    </lineage>
</organism>
<evidence type="ECO:0000256" key="8">
    <source>
        <dbReference type="SAM" id="Phobius"/>
    </source>
</evidence>
<dbReference type="Gene3D" id="1.20.1720.10">
    <property type="entry name" value="Multidrug resistance protein D"/>
    <property type="match status" value="1"/>
</dbReference>
<proteinExistence type="inferred from homology"/>
<gene>
    <name evidence="10" type="ORF">SAMN02745823_01918</name>
</gene>
<dbReference type="InterPro" id="IPR004638">
    <property type="entry name" value="EmrB-like"/>
</dbReference>
<keyword evidence="4" id="KW-1003">Cell membrane</keyword>